<accession>A0A326RS43</accession>
<dbReference type="PANTHER" id="PTHR11203:SF49">
    <property type="entry name" value="BLL1145 PROTEIN"/>
    <property type="match status" value="1"/>
</dbReference>
<dbReference type="EMBL" id="QKTX01000004">
    <property type="protein sequence ID" value="PZV84426.1"/>
    <property type="molecule type" value="Genomic_DNA"/>
</dbReference>
<dbReference type="PANTHER" id="PTHR11203">
    <property type="entry name" value="CLEAVAGE AND POLYADENYLATION SPECIFICITY FACTOR FAMILY MEMBER"/>
    <property type="match status" value="1"/>
</dbReference>
<organism evidence="1 2">
    <name type="scientific">Algoriphagus aquaeductus</name>
    <dbReference type="NCBI Taxonomy" id="475299"/>
    <lineage>
        <taxon>Bacteria</taxon>
        <taxon>Pseudomonadati</taxon>
        <taxon>Bacteroidota</taxon>
        <taxon>Cytophagia</taxon>
        <taxon>Cytophagales</taxon>
        <taxon>Cyclobacteriaceae</taxon>
        <taxon>Algoriphagus</taxon>
    </lineage>
</organism>
<dbReference type="SUPFAM" id="SSF56281">
    <property type="entry name" value="Metallo-hydrolase/oxidoreductase"/>
    <property type="match status" value="1"/>
</dbReference>
<keyword evidence="2" id="KW-1185">Reference proteome</keyword>
<reference evidence="1 2" key="1">
    <citation type="submission" date="2018-06" db="EMBL/GenBank/DDBJ databases">
        <title>Genomic Encyclopedia of Archaeal and Bacterial Type Strains, Phase II (KMG-II): from individual species to whole genera.</title>
        <authorList>
            <person name="Goeker M."/>
        </authorList>
    </citation>
    <scope>NUCLEOTIDE SEQUENCE [LARGE SCALE GENOMIC DNA]</scope>
    <source>
        <strain evidence="1 2">T4</strain>
    </source>
</reference>
<sequence length="354" mass="39897">MLRILDQEFFENSEIRNQKFHIHLQLLELTDSGLYCPPAGIFIDPWKPVQRAVITHAHSDHARWGMKHYLAHQDSAEVMKLRLGSDISLHTLQYQETLDINGVKISLHPAGHIPGSAQVRLEYLGKVAVVSGDYKVENDGLSTPFEPVKCHEFVSECTFGLPIYKWESQAEIFAQINSWWRENASEGRNSVLFAYSLGKAQRILQNLNREIGEVFVHGAIWNTNQALIANGIPLWDVPKVTQDIPKSRFKGTLIIAPPSAMGTPWMRRFSPYRTGICSGWMAVRGTRRRRAADRGFVLSDHADWEGLISAISATEAEKVYLTHGSTASFGRFLQEEKGIDAVELQTLFGAEEVE</sequence>
<evidence type="ECO:0000313" key="1">
    <source>
        <dbReference type="EMBL" id="PZV84426.1"/>
    </source>
</evidence>
<name>A0A326RS43_9BACT</name>
<comment type="caution">
    <text evidence="1">The sequence shown here is derived from an EMBL/GenBank/DDBJ whole genome shotgun (WGS) entry which is preliminary data.</text>
</comment>
<dbReference type="GO" id="GO:0004521">
    <property type="term" value="F:RNA endonuclease activity"/>
    <property type="evidence" value="ECO:0007669"/>
    <property type="project" value="TreeGrafter"/>
</dbReference>
<dbReference type="InterPro" id="IPR050698">
    <property type="entry name" value="MBL"/>
</dbReference>
<protein>
    <submittedName>
        <fullName evidence="1">Putative mRNA 3-end processing factor</fullName>
    </submittedName>
</protein>
<dbReference type="InterPro" id="IPR026360">
    <property type="entry name" value="Xnuc_lig_assoc"/>
</dbReference>
<dbReference type="Proteomes" id="UP000248917">
    <property type="component" value="Unassembled WGS sequence"/>
</dbReference>
<dbReference type="NCBIfam" id="TIGR04122">
    <property type="entry name" value="Xnuc_lig_assoc"/>
    <property type="match status" value="1"/>
</dbReference>
<gene>
    <name evidence="1" type="ORF">CLV31_10474</name>
</gene>
<proteinExistence type="predicted"/>
<dbReference type="Gene3D" id="3.60.15.10">
    <property type="entry name" value="Ribonuclease Z/Hydroxyacylglutathione hydrolase-like"/>
    <property type="match status" value="1"/>
</dbReference>
<dbReference type="InterPro" id="IPR036866">
    <property type="entry name" value="RibonucZ/Hydroxyglut_hydro"/>
</dbReference>
<dbReference type="AlphaFoldDB" id="A0A326RS43"/>
<evidence type="ECO:0000313" key="2">
    <source>
        <dbReference type="Proteomes" id="UP000248917"/>
    </source>
</evidence>